<dbReference type="EMBL" id="VJMJ01000002">
    <property type="protein sequence ID" value="KAF0745211.1"/>
    <property type="molecule type" value="Genomic_DNA"/>
</dbReference>
<reference evidence="2 3" key="1">
    <citation type="submission" date="2019-07" db="EMBL/GenBank/DDBJ databases">
        <title>Genomics analysis of Aphanomyces spp. identifies a new class of oomycete effector associated with host adaptation.</title>
        <authorList>
            <person name="Gaulin E."/>
        </authorList>
    </citation>
    <scope>NUCLEOTIDE SEQUENCE [LARGE SCALE GENOMIC DNA]</scope>
    <source>
        <strain evidence="2 3">ATCC 201684</strain>
    </source>
</reference>
<feature type="region of interest" description="Disordered" evidence="1">
    <location>
        <begin position="187"/>
        <end position="353"/>
    </location>
</feature>
<feature type="compositionally biased region" description="Basic and acidic residues" evidence="1">
    <location>
        <begin position="17"/>
        <end position="57"/>
    </location>
</feature>
<comment type="caution">
    <text evidence="2">The sequence shown here is derived from an EMBL/GenBank/DDBJ whole genome shotgun (WGS) entry which is preliminary data.</text>
</comment>
<accession>A0A6G0XWU2</accession>
<feature type="compositionally biased region" description="Polar residues" evidence="1">
    <location>
        <begin position="1"/>
        <end position="14"/>
    </location>
</feature>
<evidence type="ECO:0000256" key="1">
    <source>
        <dbReference type="SAM" id="MobiDB-lite"/>
    </source>
</evidence>
<dbReference type="VEuPathDB" id="FungiDB:AeMF1_003338"/>
<feature type="compositionally biased region" description="Basic and acidic residues" evidence="1">
    <location>
        <begin position="187"/>
        <end position="197"/>
    </location>
</feature>
<proteinExistence type="predicted"/>
<feature type="region of interest" description="Disordered" evidence="1">
    <location>
        <begin position="1"/>
        <end position="78"/>
    </location>
</feature>
<dbReference type="AlphaFoldDB" id="A0A6G0XWU2"/>
<evidence type="ECO:0000313" key="2">
    <source>
        <dbReference type="EMBL" id="KAF0745211.1"/>
    </source>
</evidence>
<organism evidence="2 3">
    <name type="scientific">Aphanomyces euteiches</name>
    <dbReference type="NCBI Taxonomy" id="100861"/>
    <lineage>
        <taxon>Eukaryota</taxon>
        <taxon>Sar</taxon>
        <taxon>Stramenopiles</taxon>
        <taxon>Oomycota</taxon>
        <taxon>Saprolegniomycetes</taxon>
        <taxon>Saprolegniales</taxon>
        <taxon>Verrucalvaceae</taxon>
        <taxon>Aphanomyces</taxon>
    </lineage>
</organism>
<name>A0A6G0XWU2_9STRA</name>
<gene>
    <name evidence="2" type="ORF">Ae201684_000245</name>
</gene>
<feature type="compositionally biased region" description="Basic and acidic residues" evidence="1">
    <location>
        <begin position="261"/>
        <end position="297"/>
    </location>
</feature>
<feature type="compositionally biased region" description="Polar residues" evidence="1">
    <location>
        <begin position="233"/>
        <end position="245"/>
    </location>
</feature>
<sequence>MMSNQSKEPTTKLTSAWEREKQIRLDNKIRLEKQRQSHHETPGIKIKPEQPQHDRMQPKTSMQKQHYDSNCRPESVSSTLSYQPYNRAIVSSTGGAFESQGKTSTGDFKCTGMNQPKIHKLEPKTPATFDSPWLNNQVAAKNPLEFKENDDALSVASDDTESDDDKLTDSLELSIAMSPKIHKKLTRRIESKPEQKKVVMPIPPKNTSIAFSRQEGKQVHVKENPKLELFKQEPQSAIPLSNPKMSTRAVPPSKPLSTVSDEAKARTRAEIFPAKEKATTETNREPKAESKGTKEPKYAPLKATTNTKQRDAKWEALEASMKLPKGQCQAESKAPLATDKPAQEAKTASHDEEMVLTIEEEQLKREISTLNLKLESKPSRSPPTTVEEPELTGYGGGAHHKVGTRTTPSDRHSLEKRRQTSGVHQMRVRKGPQVIIAEDKNDIKKVDKVTVKNDLAFMLLS</sequence>
<feature type="compositionally biased region" description="Basic and acidic residues" evidence="1">
    <location>
        <begin position="214"/>
        <end position="231"/>
    </location>
</feature>
<feature type="compositionally biased region" description="Polar residues" evidence="1">
    <location>
        <begin position="93"/>
        <end position="106"/>
    </location>
</feature>
<feature type="region of interest" description="Disordered" evidence="1">
    <location>
        <begin position="373"/>
        <end position="433"/>
    </location>
</feature>
<feature type="region of interest" description="Disordered" evidence="1">
    <location>
        <begin position="93"/>
        <end position="166"/>
    </location>
</feature>
<feature type="compositionally biased region" description="Basic and acidic residues" evidence="1">
    <location>
        <begin position="408"/>
        <end position="418"/>
    </location>
</feature>
<keyword evidence="3" id="KW-1185">Reference proteome</keyword>
<feature type="compositionally biased region" description="Basic and acidic residues" evidence="1">
    <location>
        <begin position="341"/>
        <end position="353"/>
    </location>
</feature>
<protein>
    <submittedName>
        <fullName evidence="2">Uncharacterized protein</fullName>
    </submittedName>
</protein>
<dbReference type="Proteomes" id="UP000481153">
    <property type="component" value="Unassembled WGS sequence"/>
</dbReference>
<evidence type="ECO:0000313" key="3">
    <source>
        <dbReference type="Proteomes" id="UP000481153"/>
    </source>
</evidence>